<protein>
    <recommendedName>
        <fullName evidence="2">C1q domain-containing protein</fullName>
    </recommendedName>
</protein>
<sequence>MAYLGTPIDTTNQFQSLQGKRFSGDGSETAFTLDIAPTSVFDIEVFVENVRQDPNSAYSLNGTTLTFTGAPASGTNNIYVVHQAKAVGTISPTSDSVVASSIADDAIESEHLNNNIISGQTALAATPATDDELLISDAGTIKRIDAQFFQNTPSFLASKTGGTNQSISNDTETLITYPNEIYDTDNTFNTSNNRFTPTVAGKYYVYASMRFNTATDFELCELRVQKNGTTVLEKTWRNEYFTGVYTGGAVDMNGSSDYIEVKIYQSSGSSQDVTGYSFITFFGAYKLIGV</sequence>
<organism evidence="1">
    <name type="scientific">uncultured virus</name>
    <dbReference type="NCBI Taxonomy" id="340016"/>
    <lineage>
        <taxon>Viruses</taxon>
        <taxon>environmental samples</taxon>
    </lineage>
</organism>
<reference evidence="1" key="1">
    <citation type="submission" date="2016-10" db="EMBL/GenBank/DDBJ databases">
        <authorList>
            <person name="Varghese N."/>
        </authorList>
    </citation>
    <scope>NUCLEOTIDE SEQUENCE</scope>
</reference>
<dbReference type="SUPFAM" id="SSF49842">
    <property type="entry name" value="TNF-like"/>
    <property type="match status" value="1"/>
</dbReference>
<name>A0A218MMF4_9VIRU</name>
<dbReference type="Gene3D" id="2.60.120.40">
    <property type="match status" value="1"/>
</dbReference>
<dbReference type="EMBL" id="KY052837">
    <property type="protein sequence ID" value="ASF00472.1"/>
    <property type="molecule type" value="Genomic_DNA"/>
</dbReference>
<evidence type="ECO:0000313" key="1">
    <source>
        <dbReference type="EMBL" id="ASF00472.1"/>
    </source>
</evidence>
<dbReference type="InterPro" id="IPR008983">
    <property type="entry name" value="Tumour_necrosis_fac-like_dom"/>
</dbReference>
<reference evidence="1" key="2">
    <citation type="journal article" date="2017" name="Nat. Commun.">
        <title>Single-virus genomics reveals hidden cosmopolitan and abundant viruses.</title>
        <authorList>
            <person name="Martinez-Hernandez F."/>
            <person name="Fornas O."/>
            <person name="Lluesma Gomez M."/>
            <person name="Bolduc B."/>
            <person name="de la Cruz Pena M.J."/>
            <person name="Martinez J.M."/>
            <person name="Anton J."/>
            <person name="Gasol J.M."/>
            <person name="Rosselli R."/>
            <person name="Rodriguez-Valera F."/>
            <person name="Sullivan M.B."/>
            <person name="Acinas S.G."/>
            <person name="Martinez-Garcia M."/>
        </authorList>
    </citation>
    <scope>NUCLEOTIDE SEQUENCE</scope>
</reference>
<accession>A0A218MMF4</accession>
<evidence type="ECO:0008006" key="2">
    <source>
        <dbReference type="Google" id="ProtNLM"/>
    </source>
</evidence>
<proteinExistence type="predicted"/>